<evidence type="ECO:0000256" key="2">
    <source>
        <dbReference type="SAM" id="Phobius"/>
    </source>
</evidence>
<keyword evidence="2" id="KW-1133">Transmembrane helix</keyword>
<sequence length="676" mass="77530">MNDNNIVWKHLKKYDKEGFQNDALVDKLKRIKLKKDKSFENFTNSENFENIHQHKEDKKSKGGKKKKKKSVEGFGPRPMIARIPPYEADEEDDYEGGDDKHFEEAYGEDDEKTKEKKFNISDLRDSLVDFLEFMCDIFNFMIGFIAFGIVRTFSTHPLQKIKFNKKKKKKDDNTVTENEDDAHSEEALKYEQEREKDEDFSIRTKNASAFFKDIKYLLTGKVGTEDFVNDVNYVKNKLQYMLCLMFSFVFTYLIYFVTFYSEYNSSKLNGEGVLNIFKKNENGEFEPKKHESGDNDYGDRVNFDPFINLDGLVNMFCDVPSSEKMSGGNDGGMDMKEMKEGASQGLSKGVEYIKKFFITIIYFILLGPVKACEYIHWLLLVYMPNVFLGNIGVLPFGEASKGPSKFPFSRTIAKYFYSNAALFIILFFLIFELVYGSGEAIKDTFIGGLKGEFPANMLGLYILGVIISILIEYFMGIYENVKGNKNDSVIDMLNGGGDGTQTGGFNFGDMMGNLTNQTDIPDITNQQSVQQQKPTESPLQEMCSAAHLDEVVPKTPFWVPETPDAAKSMLIVWIIWTTIVCIVNIIILLIVLFTLFVLTPFTVIIYLVSIPFNILLSTLSLEEDNILKILMKYCLPVFGKTKLQERIDIYCELKRHETFELKYQNVIDKLMSDTNQ</sequence>
<feature type="transmembrane region" description="Helical" evidence="2">
    <location>
        <begin position="375"/>
        <end position="394"/>
    </location>
</feature>
<dbReference type="EMBL" id="MN739312">
    <property type="protein sequence ID" value="QHS98073.1"/>
    <property type="molecule type" value="Genomic_DNA"/>
</dbReference>
<feature type="transmembrane region" description="Helical" evidence="2">
    <location>
        <begin position="603"/>
        <end position="621"/>
    </location>
</feature>
<feature type="transmembrane region" description="Helical" evidence="2">
    <location>
        <begin position="130"/>
        <end position="150"/>
    </location>
</feature>
<organism evidence="3">
    <name type="scientific">viral metagenome</name>
    <dbReference type="NCBI Taxonomy" id="1070528"/>
    <lineage>
        <taxon>unclassified sequences</taxon>
        <taxon>metagenomes</taxon>
        <taxon>organismal metagenomes</taxon>
    </lineage>
</organism>
<proteinExistence type="predicted"/>
<evidence type="ECO:0000256" key="1">
    <source>
        <dbReference type="SAM" id="MobiDB-lite"/>
    </source>
</evidence>
<protein>
    <submittedName>
        <fullName evidence="3">Uncharacterized protein</fullName>
    </submittedName>
</protein>
<feature type="compositionally biased region" description="Basic and acidic residues" evidence="1">
    <location>
        <begin position="49"/>
        <end position="60"/>
    </location>
</feature>
<reference evidence="3" key="1">
    <citation type="journal article" date="2020" name="Nature">
        <title>Giant virus diversity and host interactions through global metagenomics.</title>
        <authorList>
            <person name="Schulz F."/>
            <person name="Roux S."/>
            <person name="Paez-Espino D."/>
            <person name="Jungbluth S."/>
            <person name="Walsh D.A."/>
            <person name="Denef V.J."/>
            <person name="McMahon K.D."/>
            <person name="Konstantinidis K.T."/>
            <person name="Eloe-Fadrosh E.A."/>
            <person name="Kyrpides N.C."/>
            <person name="Woyke T."/>
        </authorList>
    </citation>
    <scope>NUCLEOTIDE SEQUENCE</scope>
    <source>
        <strain evidence="3">GVMAG-M-3300020182-84</strain>
    </source>
</reference>
<feature type="transmembrane region" description="Helical" evidence="2">
    <location>
        <begin position="455"/>
        <end position="475"/>
    </location>
</feature>
<evidence type="ECO:0000313" key="3">
    <source>
        <dbReference type="EMBL" id="QHS98073.1"/>
    </source>
</evidence>
<keyword evidence="2" id="KW-0472">Membrane</keyword>
<feature type="transmembrane region" description="Helical" evidence="2">
    <location>
        <begin position="238"/>
        <end position="260"/>
    </location>
</feature>
<feature type="transmembrane region" description="Helical" evidence="2">
    <location>
        <begin position="352"/>
        <end position="369"/>
    </location>
</feature>
<feature type="compositionally biased region" description="Acidic residues" evidence="1">
    <location>
        <begin position="87"/>
        <end position="96"/>
    </location>
</feature>
<keyword evidence="2" id="KW-0812">Transmembrane</keyword>
<accession>A0A6C0C3G6</accession>
<dbReference type="AlphaFoldDB" id="A0A6C0C3G6"/>
<name>A0A6C0C3G6_9ZZZZ</name>
<feature type="transmembrane region" description="Helical" evidence="2">
    <location>
        <begin position="570"/>
        <end position="597"/>
    </location>
</feature>
<feature type="region of interest" description="Disordered" evidence="1">
    <location>
        <begin position="45"/>
        <end position="110"/>
    </location>
</feature>
<feature type="transmembrane region" description="Helical" evidence="2">
    <location>
        <begin position="415"/>
        <end position="435"/>
    </location>
</feature>